<evidence type="ECO:0000313" key="1">
    <source>
        <dbReference type="EMBL" id="SON76886.1"/>
    </source>
</evidence>
<proteinExistence type="predicted"/>
<comment type="caution">
    <text evidence="2">The sequence shown here is derived from an EMBL/GenBank/DDBJ whole genome shotgun (WGS) entry which is preliminary data.</text>
</comment>
<evidence type="ECO:0000313" key="4">
    <source>
        <dbReference type="Proteomes" id="UP000234181"/>
    </source>
</evidence>
<organism evidence="2 3">
    <name type="scientific">Xanthomonas campestris pv. phaseoli</name>
    <dbReference type="NCBI Taxonomy" id="317013"/>
    <lineage>
        <taxon>Bacteria</taxon>
        <taxon>Pseudomonadati</taxon>
        <taxon>Pseudomonadota</taxon>
        <taxon>Gammaproteobacteria</taxon>
        <taxon>Lysobacterales</taxon>
        <taxon>Lysobacteraceae</taxon>
        <taxon>Xanthomonas</taxon>
    </lineage>
</organism>
<sequence length="61" mass="6785">MQRRVKRTPAPANYRAVESSAAMTGASRLRKRVTGALQYANKQRRSPVPHAVVLAQALRKL</sequence>
<dbReference type="EMBL" id="OCYS01000027">
    <property type="protein sequence ID" value="SON82066.1"/>
    <property type="molecule type" value="Genomic_DNA"/>
</dbReference>
<protein>
    <submittedName>
        <fullName evidence="2">Uncharacterized protein</fullName>
    </submittedName>
</protein>
<evidence type="ECO:0000313" key="2">
    <source>
        <dbReference type="EMBL" id="SON82066.1"/>
    </source>
</evidence>
<name>A0AB38DWE4_XANCH</name>
<gene>
    <name evidence="1" type="ORF">XAP6984_1250022</name>
    <name evidence="2" type="ORF">XAP7430_1220022</name>
</gene>
<accession>A0AB38DWE4</accession>
<dbReference type="Proteomes" id="UP000234181">
    <property type="component" value="Unassembled WGS sequence"/>
</dbReference>
<keyword evidence="4" id="KW-1185">Reference proteome</keyword>
<evidence type="ECO:0000313" key="3">
    <source>
        <dbReference type="Proteomes" id="UP000234166"/>
    </source>
</evidence>
<reference evidence="3 4" key="1">
    <citation type="submission" date="2017-10" db="EMBL/GenBank/DDBJ databases">
        <authorList>
            <person name="Regsiter A."/>
            <person name="William W."/>
        </authorList>
    </citation>
    <scope>NUCLEOTIDE SEQUENCE [LARGE SCALE GENOMIC DNA]</scope>
    <source>
        <strain evidence="1 4">CFBP6984</strain>
        <strain evidence="2 3">CFBP7430</strain>
    </source>
</reference>
<dbReference type="EMBL" id="OCYT01000030">
    <property type="protein sequence ID" value="SON76886.1"/>
    <property type="molecule type" value="Genomic_DNA"/>
</dbReference>
<dbReference type="Proteomes" id="UP000234166">
    <property type="component" value="Unassembled WGS sequence"/>
</dbReference>
<dbReference type="AlphaFoldDB" id="A0AB38DWE4"/>